<keyword evidence="8" id="KW-0812">Transmembrane</keyword>
<evidence type="ECO:0000256" key="7">
    <source>
        <dbReference type="ARBA" id="ARBA00023065"/>
    </source>
</evidence>
<reference evidence="9 10" key="1">
    <citation type="submission" date="2020-04" db="EMBL/GenBank/DDBJ databases">
        <title>Whole-genome sequencing of Vibrio spp. from China reveals different genetic environments of blaCTX-M-14 among diverse lineages.</title>
        <authorList>
            <person name="Zheng Z."/>
            <person name="Ye L."/>
            <person name="Chen S."/>
        </authorList>
    </citation>
    <scope>NUCLEOTIDE SEQUENCE [LARGE SCALE GENOMIC DNA]</scope>
    <source>
        <strain evidence="9 10">Vb0551</strain>
    </source>
</reference>
<keyword evidence="5" id="KW-0460">Magnesium</keyword>
<evidence type="ECO:0000256" key="8">
    <source>
        <dbReference type="SAM" id="Phobius"/>
    </source>
</evidence>
<keyword evidence="7" id="KW-0406">Ion transport</keyword>
<proteinExistence type="predicted"/>
<gene>
    <name evidence="9" type="ORF">HKB16_02290</name>
</gene>
<evidence type="ECO:0000256" key="1">
    <source>
        <dbReference type="ARBA" id="ARBA00004651"/>
    </source>
</evidence>
<dbReference type="PANTHER" id="PTHR43520:SF5">
    <property type="entry name" value="CATION-TRANSPORTING P-TYPE ATPASE-RELATED"/>
    <property type="match status" value="1"/>
</dbReference>
<keyword evidence="8" id="KW-1133">Transmembrane helix</keyword>
<dbReference type="GO" id="GO:0005886">
    <property type="term" value="C:plasma membrane"/>
    <property type="evidence" value="ECO:0007669"/>
    <property type="project" value="UniProtKB-SubCell"/>
</dbReference>
<evidence type="ECO:0000256" key="3">
    <source>
        <dbReference type="ARBA" id="ARBA00022475"/>
    </source>
</evidence>
<dbReference type="Proteomes" id="UP000518904">
    <property type="component" value="Unassembled WGS sequence"/>
</dbReference>
<sequence length="91" mass="9944">ALPFYLNAWRSIKGRTLGMDVPVSIALIFAYVASLVATVTEQGEVFFESISMFTFFLLVGRFLEMRARRKAAAASGNLLKLIPAIATTLDG</sequence>
<keyword evidence="4" id="KW-0597">Phosphoprotein</keyword>
<evidence type="ECO:0000256" key="6">
    <source>
        <dbReference type="ARBA" id="ARBA00022967"/>
    </source>
</evidence>
<dbReference type="GO" id="GO:0055070">
    <property type="term" value="P:copper ion homeostasis"/>
    <property type="evidence" value="ECO:0007669"/>
    <property type="project" value="TreeGrafter"/>
</dbReference>
<protein>
    <submittedName>
        <fullName evidence="9">ATPase P</fullName>
    </submittedName>
</protein>
<accession>A0A7Y0SDV3</accession>
<dbReference type="GO" id="GO:0005507">
    <property type="term" value="F:copper ion binding"/>
    <property type="evidence" value="ECO:0007669"/>
    <property type="project" value="TreeGrafter"/>
</dbReference>
<feature type="non-terminal residue" evidence="9">
    <location>
        <position position="91"/>
    </location>
</feature>
<organism evidence="9 10">
    <name type="scientific">Vibrio parahaemolyticus</name>
    <dbReference type="NCBI Taxonomy" id="670"/>
    <lineage>
        <taxon>Bacteria</taxon>
        <taxon>Pseudomonadati</taxon>
        <taxon>Pseudomonadota</taxon>
        <taxon>Gammaproteobacteria</taxon>
        <taxon>Vibrionales</taxon>
        <taxon>Vibrionaceae</taxon>
        <taxon>Vibrio</taxon>
    </lineage>
</organism>
<feature type="non-terminal residue" evidence="9">
    <location>
        <position position="1"/>
    </location>
</feature>
<keyword evidence="3" id="KW-1003">Cell membrane</keyword>
<feature type="transmembrane region" description="Helical" evidence="8">
    <location>
        <begin position="21"/>
        <end position="39"/>
    </location>
</feature>
<evidence type="ECO:0000256" key="4">
    <source>
        <dbReference type="ARBA" id="ARBA00022553"/>
    </source>
</evidence>
<evidence type="ECO:0000313" key="10">
    <source>
        <dbReference type="Proteomes" id="UP000518904"/>
    </source>
</evidence>
<keyword evidence="8" id="KW-0472">Membrane</keyword>
<evidence type="ECO:0000256" key="5">
    <source>
        <dbReference type="ARBA" id="ARBA00022842"/>
    </source>
</evidence>
<dbReference type="AlphaFoldDB" id="A0A7Y0SDV3"/>
<comment type="subcellular location">
    <subcellularLocation>
        <location evidence="1">Cell membrane</location>
        <topology evidence="1">Multi-pass membrane protein</topology>
    </subcellularLocation>
</comment>
<keyword evidence="2" id="KW-0813">Transport</keyword>
<keyword evidence="6" id="KW-1278">Translocase</keyword>
<dbReference type="PANTHER" id="PTHR43520">
    <property type="entry name" value="ATP7, ISOFORM B"/>
    <property type="match status" value="1"/>
</dbReference>
<comment type="caution">
    <text evidence="9">The sequence shown here is derived from an EMBL/GenBank/DDBJ whole genome shotgun (WGS) entry which is preliminary data.</text>
</comment>
<dbReference type="GO" id="GO:0043682">
    <property type="term" value="F:P-type divalent copper transporter activity"/>
    <property type="evidence" value="ECO:0007669"/>
    <property type="project" value="TreeGrafter"/>
</dbReference>
<evidence type="ECO:0000256" key="2">
    <source>
        <dbReference type="ARBA" id="ARBA00022448"/>
    </source>
</evidence>
<dbReference type="EMBL" id="JABCLB010000255">
    <property type="protein sequence ID" value="NMU81702.1"/>
    <property type="molecule type" value="Genomic_DNA"/>
</dbReference>
<evidence type="ECO:0000313" key="9">
    <source>
        <dbReference type="EMBL" id="NMU81702.1"/>
    </source>
</evidence>
<feature type="transmembrane region" description="Helical" evidence="8">
    <location>
        <begin position="45"/>
        <end position="63"/>
    </location>
</feature>
<name>A0A7Y0SDV3_VIBPH</name>